<proteinExistence type="predicted"/>
<evidence type="ECO:0000256" key="4">
    <source>
        <dbReference type="ARBA" id="ARBA00023163"/>
    </source>
</evidence>
<dbReference type="InterPro" id="IPR003313">
    <property type="entry name" value="AraC-bd"/>
</dbReference>
<dbReference type="Pfam" id="PF02311">
    <property type="entry name" value="AraC_binding"/>
    <property type="match status" value="1"/>
</dbReference>
<dbReference type="SMART" id="SM00342">
    <property type="entry name" value="HTH_ARAC"/>
    <property type="match status" value="1"/>
</dbReference>
<evidence type="ECO:0000256" key="2">
    <source>
        <dbReference type="ARBA" id="ARBA00023125"/>
    </source>
</evidence>
<accession>A0A9X2IX92</accession>
<dbReference type="Gene3D" id="1.10.10.60">
    <property type="entry name" value="Homeodomain-like"/>
    <property type="match status" value="1"/>
</dbReference>
<dbReference type="InterPro" id="IPR018060">
    <property type="entry name" value="HTH_AraC"/>
</dbReference>
<protein>
    <submittedName>
        <fullName evidence="6">AraC family transcriptional regulator</fullName>
    </submittedName>
</protein>
<gene>
    <name evidence="6" type="ORF">NDR86_20145</name>
</gene>
<sequence>MRAREWVDYRRMPDRPVEAMAAHFDRHVYDPHSHDAYSFGYTEFGVQAFGCRGGSHASVAGMLMAFNPDEPHDGRSGHEDGFTYRIVHIGPELVSELLADRAGRPTGLPLFPDPVLHDPPLLRALERLYHCVGCPATTLARDEALARTVAAMVERGARHPPRAAGHPRDDVAAELAGRAWTILRERYLDDISSAELAAAVGCSRFTLARTFRARYGLAPSDFQRQLRLRAARRMLASGRSVAEAAVESGFADQAHLTRWFRRCYGITPGVYRTA</sequence>
<dbReference type="EMBL" id="JAMRXG010000008">
    <property type="protein sequence ID" value="MCM6775792.1"/>
    <property type="molecule type" value="Genomic_DNA"/>
</dbReference>
<keyword evidence="4" id="KW-0804">Transcription</keyword>
<dbReference type="InterPro" id="IPR009057">
    <property type="entry name" value="Homeodomain-like_sf"/>
</dbReference>
<dbReference type="Proteomes" id="UP001139157">
    <property type="component" value="Unassembled WGS sequence"/>
</dbReference>
<comment type="caution">
    <text evidence="6">The sequence shown here is derived from an EMBL/GenBank/DDBJ whole genome shotgun (WGS) entry which is preliminary data.</text>
</comment>
<dbReference type="InterPro" id="IPR037923">
    <property type="entry name" value="HTH-like"/>
</dbReference>
<evidence type="ECO:0000313" key="6">
    <source>
        <dbReference type="EMBL" id="MCM6775792.1"/>
    </source>
</evidence>
<dbReference type="Pfam" id="PF12833">
    <property type="entry name" value="HTH_18"/>
    <property type="match status" value="1"/>
</dbReference>
<evidence type="ECO:0000259" key="5">
    <source>
        <dbReference type="PROSITE" id="PS01124"/>
    </source>
</evidence>
<dbReference type="AlphaFoldDB" id="A0A9X2IX92"/>
<evidence type="ECO:0000256" key="1">
    <source>
        <dbReference type="ARBA" id="ARBA00023015"/>
    </source>
</evidence>
<dbReference type="RefSeq" id="WP_251914037.1">
    <property type="nucleotide sequence ID" value="NZ_JAMRXG010000008.1"/>
</dbReference>
<keyword evidence="7" id="KW-1185">Reference proteome</keyword>
<evidence type="ECO:0000313" key="7">
    <source>
        <dbReference type="Proteomes" id="UP001139157"/>
    </source>
</evidence>
<name>A0A9X2IX92_9NOCA</name>
<reference evidence="6" key="1">
    <citation type="submission" date="2022-06" db="EMBL/GenBank/DDBJ databases">
        <title>Novel species in genus nocardia.</title>
        <authorList>
            <person name="Li F."/>
        </authorList>
    </citation>
    <scope>NUCLEOTIDE SEQUENCE</scope>
    <source>
        <strain evidence="6">CDC141</strain>
    </source>
</reference>
<evidence type="ECO:0000256" key="3">
    <source>
        <dbReference type="ARBA" id="ARBA00023159"/>
    </source>
</evidence>
<dbReference type="SUPFAM" id="SSF46689">
    <property type="entry name" value="Homeodomain-like"/>
    <property type="match status" value="2"/>
</dbReference>
<dbReference type="GO" id="GO:0003700">
    <property type="term" value="F:DNA-binding transcription factor activity"/>
    <property type="evidence" value="ECO:0007669"/>
    <property type="project" value="InterPro"/>
</dbReference>
<dbReference type="GO" id="GO:0043565">
    <property type="term" value="F:sequence-specific DNA binding"/>
    <property type="evidence" value="ECO:0007669"/>
    <property type="project" value="InterPro"/>
</dbReference>
<organism evidence="6 7">
    <name type="scientific">Nocardia pulmonis</name>
    <dbReference type="NCBI Taxonomy" id="2951408"/>
    <lineage>
        <taxon>Bacteria</taxon>
        <taxon>Bacillati</taxon>
        <taxon>Actinomycetota</taxon>
        <taxon>Actinomycetes</taxon>
        <taxon>Mycobacteriales</taxon>
        <taxon>Nocardiaceae</taxon>
        <taxon>Nocardia</taxon>
    </lineage>
</organism>
<dbReference type="InterPro" id="IPR050204">
    <property type="entry name" value="AraC_XylS_family_regulators"/>
</dbReference>
<keyword evidence="3" id="KW-0010">Activator</keyword>
<dbReference type="PANTHER" id="PTHR46796:SF2">
    <property type="entry name" value="TRANSCRIPTIONAL REGULATORY PROTEIN"/>
    <property type="match status" value="1"/>
</dbReference>
<keyword evidence="1" id="KW-0805">Transcription regulation</keyword>
<dbReference type="InterPro" id="IPR018062">
    <property type="entry name" value="HTH_AraC-typ_CS"/>
</dbReference>
<dbReference type="SUPFAM" id="SSF51215">
    <property type="entry name" value="Regulatory protein AraC"/>
    <property type="match status" value="1"/>
</dbReference>
<dbReference type="PROSITE" id="PS01124">
    <property type="entry name" value="HTH_ARAC_FAMILY_2"/>
    <property type="match status" value="1"/>
</dbReference>
<feature type="domain" description="HTH araC/xylS-type" evidence="5">
    <location>
        <begin position="177"/>
        <end position="274"/>
    </location>
</feature>
<keyword evidence="2" id="KW-0238">DNA-binding</keyword>
<dbReference type="PROSITE" id="PS00041">
    <property type="entry name" value="HTH_ARAC_FAMILY_1"/>
    <property type="match status" value="1"/>
</dbReference>
<dbReference type="PANTHER" id="PTHR46796">
    <property type="entry name" value="HTH-TYPE TRANSCRIPTIONAL ACTIVATOR RHAS-RELATED"/>
    <property type="match status" value="1"/>
</dbReference>